<keyword evidence="5" id="KW-0378">Hydrolase</keyword>
<protein>
    <submittedName>
        <fullName evidence="9">Type II toxin-antitoxin system VapC family toxin</fullName>
    </submittedName>
</protein>
<accession>A0A936N9H0</accession>
<evidence type="ECO:0000256" key="1">
    <source>
        <dbReference type="ARBA" id="ARBA00001946"/>
    </source>
</evidence>
<dbReference type="PANTHER" id="PTHR33653:SF1">
    <property type="entry name" value="RIBONUCLEASE VAPC2"/>
    <property type="match status" value="1"/>
</dbReference>
<proteinExistence type="inferred from homology"/>
<dbReference type="InterPro" id="IPR050556">
    <property type="entry name" value="Type_II_TA_system_RNase"/>
</dbReference>
<evidence type="ECO:0000256" key="2">
    <source>
        <dbReference type="ARBA" id="ARBA00022649"/>
    </source>
</evidence>
<evidence type="ECO:0000256" key="3">
    <source>
        <dbReference type="ARBA" id="ARBA00022722"/>
    </source>
</evidence>
<comment type="similarity">
    <text evidence="7">Belongs to the PINc/VapC protein family.</text>
</comment>
<evidence type="ECO:0000256" key="6">
    <source>
        <dbReference type="ARBA" id="ARBA00022842"/>
    </source>
</evidence>
<feature type="domain" description="PIN" evidence="8">
    <location>
        <begin position="3"/>
        <end position="127"/>
    </location>
</feature>
<comment type="cofactor">
    <cofactor evidence="1">
        <name>Mg(2+)</name>
        <dbReference type="ChEBI" id="CHEBI:18420"/>
    </cofactor>
</comment>
<name>A0A936N9H0_9ACTN</name>
<dbReference type="Gene3D" id="3.40.50.1010">
    <property type="entry name" value="5'-nuclease"/>
    <property type="match status" value="1"/>
</dbReference>
<dbReference type="InterPro" id="IPR002716">
    <property type="entry name" value="PIN_dom"/>
</dbReference>
<sequence length="139" mass="14983">MFVLDTCIVSELRKSRSQADPGLIGWADGVPATEMYLSTMSLHELELGVLLAERRDRATGSVLRTWLSEAVMPTFARRLLPIDGQVAALAASLHVPDPAPLAGSLIAATALAHDMALVTRNVADFDRFVGLLVINPFET</sequence>
<dbReference type="GO" id="GO:0004518">
    <property type="term" value="F:nuclease activity"/>
    <property type="evidence" value="ECO:0007669"/>
    <property type="project" value="UniProtKB-KW"/>
</dbReference>
<evidence type="ECO:0000256" key="4">
    <source>
        <dbReference type="ARBA" id="ARBA00022723"/>
    </source>
</evidence>
<dbReference type="Proteomes" id="UP000727993">
    <property type="component" value="Unassembled WGS sequence"/>
</dbReference>
<keyword evidence="3" id="KW-0540">Nuclease</keyword>
<reference evidence="9 10" key="1">
    <citation type="submission" date="2020-10" db="EMBL/GenBank/DDBJ databases">
        <title>Connecting structure to function with the recovery of over 1000 high-quality activated sludge metagenome-assembled genomes encoding full-length rRNA genes using long-read sequencing.</title>
        <authorList>
            <person name="Singleton C.M."/>
            <person name="Petriglieri F."/>
            <person name="Kristensen J.M."/>
            <person name="Kirkegaard R.H."/>
            <person name="Michaelsen T.Y."/>
            <person name="Andersen M.H."/>
            <person name="Karst S.M."/>
            <person name="Dueholm M.S."/>
            <person name="Nielsen P.H."/>
            <person name="Albertsen M."/>
        </authorList>
    </citation>
    <scope>NUCLEOTIDE SEQUENCE [LARGE SCALE GENOMIC DNA]</scope>
    <source>
        <strain evidence="9">Lyne_18-Q3-R50-59_MAXAC.006</strain>
    </source>
</reference>
<keyword evidence="6" id="KW-0460">Magnesium</keyword>
<dbReference type="GO" id="GO:0046872">
    <property type="term" value="F:metal ion binding"/>
    <property type="evidence" value="ECO:0007669"/>
    <property type="project" value="UniProtKB-KW"/>
</dbReference>
<evidence type="ECO:0000256" key="5">
    <source>
        <dbReference type="ARBA" id="ARBA00022801"/>
    </source>
</evidence>
<dbReference type="InterPro" id="IPR029060">
    <property type="entry name" value="PIN-like_dom_sf"/>
</dbReference>
<gene>
    <name evidence="9" type="ORF">IPN02_00625</name>
</gene>
<dbReference type="Pfam" id="PF01850">
    <property type="entry name" value="PIN"/>
    <property type="match status" value="1"/>
</dbReference>
<evidence type="ECO:0000259" key="8">
    <source>
        <dbReference type="Pfam" id="PF01850"/>
    </source>
</evidence>
<dbReference type="AlphaFoldDB" id="A0A936N9H0"/>
<organism evidence="9 10">
    <name type="scientific">Candidatus Neomicrothrix subdominans</name>
    <dbReference type="NCBI Taxonomy" id="2954438"/>
    <lineage>
        <taxon>Bacteria</taxon>
        <taxon>Bacillati</taxon>
        <taxon>Actinomycetota</taxon>
        <taxon>Acidimicrobiia</taxon>
        <taxon>Acidimicrobiales</taxon>
        <taxon>Microthrixaceae</taxon>
        <taxon>Candidatus Neomicrothrix</taxon>
    </lineage>
</organism>
<evidence type="ECO:0000256" key="7">
    <source>
        <dbReference type="ARBA" id="ARBA00038093"/>
    </source>
</evidence>
<keyword evidence="4" id="KW-0479">Metal-binding</keyword>
<comment type="caution">
    <text evidence="9">The sequence shown here is derived from an EMBL/GenBank/DDBJ whole genome shotgun (WGS) entry which is preliminary data.</text>
</comment>
<dbReference type="SUPFAM" id="SSF88723">
    <property type="entry name" value="PIN domain-like"/>
    <property type="match status" value="1"/>
</dbReference>
<evidence type="ECO:0000313" key="9">
    <source>
        <dbReference type="EMBL" id="MBK9295388.1"/>
    </source>
</evidence>
<dbReference type="CDD" id="cd18746">
    <property type="entry name" value="PIN_VapC4-5_FitB-like"/>
    <property type="match status" value="1"/>
</dbReference>
<evidence type="ECO:0000313" key="10">
    <source>
        <dbReference type="Proteomes" id="UP000727993"/>
    </source>
</evidence>
<dbReference type="PANTHER" id="PTHR33653">
    <property type="entry name" value="RIBONUCLEASE VAPC2"/>
    <property type="match status" value="1"/>
</dbReference>
<keyword evidence="2" id="KW-1277">Toxin-antitoxin system</keyword>
<dbReference type="EMBL" id="JADJZA010000001">
    <property type="protein sequence ID" value="MBK9295388.1"/>
    <property type="molecule type" value="Genomic_DNA"/>
</dbReference>
<dbReference type="GO" id="GO:0016787">
    <property type="term" value="F:hydrolase activity"/>
    <property type="evidence" value="ECO:0007669"/>
    <property type="project" value="UniProtKB-KW"/>
</dbReference>